<dbReference type="Proteomes" id="UP001515480">
    <property type="component" value="Unassembled WGS sequence"/>
</dbReference>
<feature type="transmembrane region" description="Helical" evidence="6">
    <location>
        <begin position="466"/>
        <end position="488"/>
    </location>
</feature>
<comment type="caution">
    <text evidence="8">The sequence shown here is derived from an EMBL/GenBank/DDBJ whole genome shotgun (WGS) entry which is preliminary data.</text>
</comment>
<dbReference type="Gene3D" id="1.10.287.570">
    <property type="entry name" value="Helical hairpin bin"/>
    <property type="match status" value="1"/>
</dbReference>
<feature type="compositionally biased region" description="Basic and acidic residues" evidence="5">
    <location>
        <begin position="1"/>
        <end position="19"/>
    </location>
</feature>
<dbReference type="AlphaFoldDB" id="A0AB34IJH8"/>
<keyword evidence="4 6" id="KW-0472">Membrane</keyword>
<feature type="transmembrane region" description="Helical" evidence="6">
    <location>
        <begin position="207"/>
        <end position="228"/>
    </location>
</feature>
<feature type="domain" description="Bicarbonate transporter-like transmembrane" evidence="7">
    <location>
        <begin position="56"/>
        <end position="228"/>
    </location>
</feature>
<dbReference type="InterPro" id="IPR003020">
    <property type="entry name" value="HCO3_transpt_euk"/>
</dbReference>
<dbReference type="GO" id="GO:0005452">
    <property type="term" value="F:solute:inorganic anion antiporter activity"/>
    <property type="evidence" value="ECO:0007669"/>
    <property type="project" value="InterPro"/>
</dbReference>
<evidence type="ECO:0000256" key="4">
    <source>
        <dbReference type="ARBA" id="ARBA00023136"/>
    </source>
</evidence>
<feature type="region of interest" description="Disordered" evidence="5">
    <location>
        <begin position="1"/>
        <end position="50"/>
    </location>
</feature>
<dbReference type="InterPro" id="IPR011531">
    <property type="entry name" value="HCO3_transpt-like_TM_dom"/>
</dbReference>
<evidence type="ECO:0000256" key="1">
    <source>
        <dbReference type="ARBA" id="ARBA00004141"/>
    </source>
</evidence>
<feature type="transmembrane region" description="Helical" evidence="6">
    <location>
        <begin position="118"/>
        <end position="137"/>
    </location>
</feature>
<feature type="transmembrane region" description="Helical" evidence="6">
    <location>
        <begin position="442"/>
        <end position="460"/>
    </location>
</feature>
<feature type="transmembrane region" description="Helical" evidence="6">
    <location>
        <begin position="533"/>
        <end position="551"/>
    </location>
</feature>
<gene>
    <name evidence="8" type="ORF">AB1Y20_011573</name>
</gene>
<organism evidence="8 9">
    <name type="scientific">Prymnesium parvum</name>
    <name type="common">Toxic golden alga</name>
    <dbReference type="NCBI Taxonomy" id="97485"/>
    <lineage>
        <taxon>Eukaryota</taxon>
        <taxon>Haptista</taxon>
        <taxon>Haptophyta</taxon>
        <taxon>Prymnesiophyceae</taxon>
        <taxon>Prymnesiales</taxon>
        <taxon>Prymnesiaceae</taxon>
        <taxon>Prymnesium</taxon>
    </lineage>
</organism>
<name>A0AB34IJH8_PRYPA</name>
<feature type="transmembrane region" description="Helical" evidence="6">
    <location>
        <begin position="234"/>
        <end position="255"/>
    </location>
</feature>
<evidence type="ECO:0000259" key="7">
    <source>
        <dbReference type="Pfam" id="PF00955"/>
    </source>
</evidence>
<keyword evidence="9" id="KW-1185">Reference proteome</keyword>
<feature type="transmembrane region" description="Helical" evidence="6">
    <location>
        <begin position="267"/>
        <end position="288"/>
    </location>
</feature>
<evidence type="ECO:0000256" key="6">
    <source>
        <dbReference type="SAM" id="Phobius"/>
    </source>
</evidence>
<evidence type="ECO:0000256" key="3">
    <source>
        <dbReference type="ARBA" id="ARBA00022989"/>
    </source>
</evidence>
<dbReference type="GO" id="GO:0005886">
    <property type="term" value="C:plasma membrane"/>
    <property type="evidence" value="ECO:0007669"/>
    <property type="project" value="TreeGrafter"/>
</dbReference>
<feature type="domain" description="Bicarbonate transporter-like transmembrane" evidence="7">
    <location>
        <begin position="235"/>
        <end position="567"/>
    </location>
</feature>
<feature type="region of interest" description="Disordered" evidence="5">
    <location>
        <begin position="567"/>
        <end position="607"/>
    </location>
</feature>
<dbReference type="GO" id="GO:0006820">
    <property type="term" value="P:monoatomic anion transport"/>
    <property type="evidence" value="ECO:0007669"/>
    <property type="project" value="InterPro"/>
</dbReference>
<dbReference type="PANTHER" id="PTHR11453:SF82">
    <property type="entry name" value="BORON TRANSPORTER 1"/>
    <property type="match status" value="1"/>
</dbReference>
<comment type="subcellular location">
    <subcellularLocation>
        <location evidence="1">Membrane</location>
        <topology evidence="1">Multi-pass membrane protein</topology>
    </subcellularLocation>
</comment>
<dbReference type="EMBL" id="JBGBPQ010000025">
    <property type="protein sequence ID" value="KAL1499366.1"/>
    <property type="molecule type" value="Genomic_DNA"/>
</dbReference>
<dbReference type="PANTHER" id="PTHR11453">
    <property type="entry name" value="ANION EXCHANGE PROTEIN"/>
    <property type="match status" value="1"/>
</dbReference>
<dbReference type="GO" id="GO:0050801">
    <property type="term" value="P:monoatomic ion homeostasis"/>
    <property type="evidence" value="ECO:0007669"/>
    <property type="project" value="TreeGrafter"/>
</dbReference>
<proteinExistence type="predicted"/>
<feature type="transmembrane region" description="Helical" evidence="6">
    <location>
        <begin position="336"/>
        <end position="353"/>
    </location>
</feature>
<feature type="transmembrane region" description="Helical" evidence="6">
    <location>
        <begin position="142"/>
        <end position="162"/>
    </location>
</feature>
<dbReference type="Pfam" id="PF00955">
    <property type="entry name" value="HCO3_cotransp"/>
    <property type="match status" value="2"/>
</dbReference>
<feature type="transmembrane region" description="Helical" evidence="6">
    <location>
        <begin position="168"/>
        <end position="187"/>
    </location>
</feature>
<evidence type="ECO:0000313" key="9">
    <source>
        <dbReference type="Proteomes" id="UP001515480"/>
    </source>
</evidence>
<feature type="transmembrane region" description="Helical" evidence="6">
    <location>
        <begin position="509"/>
        <end position="527"/>
    </location>
</feature>
<evidence type="ECO:0000313" key="8">
    <source>
        <dbReference type="EMBL" id="KAL1499366.1"/>
    </source>
</evidence>
<evidence type="ECO:0000256" key="5">
    <source>
        <dbReference type="SAM" id="MobiDB-lite"/>
    </source>
</evidence>
<keyword evidence="2 6" id="KW-0812">Transmembrane</keyword>
<sequence length="607" mass="65462">MNARLRDSAIDSSHERSDADGAPDGVKVSSTRALAPHEGAPPKTAPQLSASRPAARLFAEMRADLARRRPHYRSDWSDGFHSKVVSSSLFMFFTSIAPAITFAAMLVSETRQAGVPQIGPVEVIMSTALTGCIFSIFGGQPLCIVGVTGPVTIFTISCFTVAKAWGIPFLPFYCWVQLWSALMHMLLAASNACRAITLVSRYSCETFGMLIATIYIYTGVHNLVGYFYDKLMAPALLSLLLGLGTAWLALTLSGARAWSILTRASRVTIADYAATGSVIIFCFSPYLLAGTLHLTPAFAGGNSNGTISTIDVPSDFGPTAPGRSWLVNPADCPPRAIIFALVPAFFLTVLFFFDHNVSSLLCQAPAFGLKKGSAYHWDFFVVGVQILITGMLGIPPVNGLIPQAPLHTDSLCEKAFRKDTHGRTVEAIVKCHEQRLSNLMQALLLAATLPFISFIGYLPIATLDGLFLYMGVASFAGNSFYERIVLYITDHERQYARSLDFLDRVPLPAVRRFTLVQMAILAAIFAITRVPFIDGFFPLLIAVLIPVRIFILPKMFGAANVDAMDADGAPPEEATLEDAPATAGGGEPRHSNADAGQQEAHGGAERV</sequence>
<reference evidence="8 9" key="1">
    <citation type="journal article" date="2024" name="Science">
        <title>Giant polyketide synthase enzymes in the biosynthesis of giant marine polyether toxins.</title>
        <authorList>
            <person name="Fallon T.R."/>
            <person name="Shende V.V."/>
            <person name="Wierzbicki I.H."/>
            <person name="Pendleton A.L."/>
            <person name="Watervoot N.F."/>
            <person name="Auber R.P."/>
            <person name="Gonzalez D.J."/>
            <person name="Wisecaver J.H."/>
            <person name="Moore B.S."/>
        </authorList>
    </citation>
    <scope>NUCLEOTIDE SEQUENCE [LARGE SCALE GENOMIC DNA]</scope>
    <source>
        <strain evidence="8 9">12B1</strain>
    </source>
</reference>
<protein>
    <recommendedName>
        <fullName evidence="7">Bicarbonate transporter-like transmembrane domain-containing protein</fullName>
    </recommendedName>
</protein>
<accession>A0AB34IJH8</accession>
<feature type="transmembrane region" description="Helical" evidence="6">
    <location>
        <begin position="89"/>
        <end position="106"/>
    </location>
</feature>
<evidence type="ECO:0000256" key="2">
    <source>
        <dbReference type="ARBA" id="ARBA00022692"/>
    </source>
</evidence>
<keyword evidence="3 6" id="KW-1133">Transmembrane helix</keyword>